<evidence type="ECO:0000256" key="4">
    <source>
        <dbReference type="ARBA" id="ARBA00022989"/>
    </source>
</evidence>
<dbReference type="PANTHER" id="PTHR46106:SF4">
    <property type="entry name" value="IA-2 PROTEIN TYROSINE PHOSPHATASE, ISOFORM C"/>
    <property type="match status" value="1"/>
</dbReference>
<feature type="domain" description="Tyrosine specific protein phosphatases" evidence="9">
    <location>
        <begin position="202"/>
        <end position="274"/>
    </location>
</feature>
<proteinExistence type="predicted"/>
<evidence type="ECO:0000256" key="3">
    <source>
        <dbReference type="ARBA" id="ARBA00022729"/>
    </source>
</evidence>
<gene>
    <name evidence="10" type="ORF">OSB1V03_LOCUS1974</name>
</gene>
<dbReference type="OrthoDB" id="9880441at2759"/>
<dbReference type="GO" id="GO:0030659">
    <property type="term" value="C:cytoplasmic vesicle membrane"/>
    <property type="evidence" value="ECO:0007669"/>
    <property type="project" value="UniProtKB-SubCell"/>
</dbReference>
<evidence type="ECO:0000256" key="6">
    <source>
        <dbReference type="ARBA" id="ARBA00023180"/>
    </source>
</evidence>
<evidence type="ECO:0000256" key="5">
    <source>
        <dbReference type="ARBA" id="ARBA00023136"/>
    </source>
</evidence>
<keyword evidence="7" id="KW-0968">Cytoplasmic vesicle</keyword>
<dbReference type="Gene3D" id="3.90.190.10">
    <property type="entry name" value="Protein tyrosine phosphatase superfamily"/>
    <property type="match status" value="1"/>
</dbReference>
<keyword evidence="3" id="KW-0732">Signal</keyword>
<dbReference type="PROSITE" id="PS50056">
    <property type="entry name" value="TYR_PHOSPHATASE_2"/>
    <property type="match status" value="1"/>
</dbReference>
<keyword evidence="11" id="KW-1185">Reference proteome</keyword>
<dbReference type="GO" id="GO:0048666">
    <property type="term" value="P:neuron development"/>
    <property type="evidence" value="ECO:0007669"/>
    <property type="project" value="UniProtKB-ARBA"/>
</dbReference>
<keyword evidence="6" id="KW-0325">Glycoprotein</keyword>
<dbReference type="InterPro" id="IPR029021">
    <property type="entry name" value="Prot-tyrosine_phosphatase-like"/>
</dbReference>
<dbReference type="InterPro" id="IPR033522">
    <property type="entry name" value="IA-2/IA-2_beta"/>
</dbReference>
<evidence type="ECO:0000259" key="8">
    <source>
        <dbReference type="PROSITE" id="PS50055"/>
    </source>
</evidence>
<dbReference type="SMART" id="SM00404">
    <property type="entry name" value="PTPc_motif"/>
    <property type="match status" value="1"/>
</dbReference>
<comment type="subcellular location">
    <subcellularLocation>
        <location evidence="1">Cytoplasmic vesicle membrane</location>
        <topology evidence="1">Single-pass type I membrane protein</topology>
    </subcellularLocation>
</comment>
<accession>A0A7R9KEP4</accession>
<organism evidence="10">
    <name type="scientific">Medioppia subpectinata</name>
    <dbReference type="NCBI Taxonomy" id="1979941"/>
    <lineage>
        <taxon>Eukaryota</taxon>
        <taxon>Metazoa</taxon>
        <taxon>Ecdysozoa</taxon>
        <taxon>Arthropoda</taxon>
        <taxon>Chelicerata</taxon>
        <taxon>Arachnida</taxon>
        <taxon>Acari</taxon>
        <taxon>Acariformes</taxon>
        <taxon>Sarcoptiformes</taxon>
        <taxon>Oribatida</taxon>
        <taxon>Brachypylina</taxon>
        <taxon>Oppioidea</taxon>
        <taxon>Oppiidae</taxon>
        <taxon>Medioppia</taxon>
    </lineage>
</organism>
<name>A0A7R9KEP4_9ACAR</name>
<dbReference type="PROSITE" id="PS50055">
    <property type="entry name" value="TYR_PHOSPHATASE_PTP"/>
    <property type="match status" value="1"/>
</dbReference>
<dbReference type="EMBL" id="OC855211">
    <property type="protein sequence ID" value="CAD7621503.1"/>
    <property type="molecule type" value="Genomic_DNA"/>
</dbReference>
<dbReference type="SMART" id="SM00194">
    <property type="entry name" value="PTPc"/>
    <property type="match status" value="1"/>
</dbReference>
<reference evidence="10" key="1">
    <citation type="submission" date="2020-11" db="EMBL/GenBank/DDBJ databases">
        <authorList>
            <person name="Tran Van P."/>
        </authorList>
    </citation>
    <scope>NUCLEOTIDE SEQUENCE</scope>
</reference>
<evidence type="ECO:0000256" key="7">
    <source>
        <dbReference type="ARBA" id="ARBA00023329"/>
    </source>
</evidence>
<dbReference type="PANTHER" id="PTHR46106">
    <property type="entry name" value="IA-2 PROTEIN TYROSINE PHOSPHATASE, ISOFORM C"/>
    <property type="match status" value="1"/>
</dbReference>
<evidence type="ECO:0008006" key="12">
    <source>
        <dbReference type="Google" id="ProtNLM"/>
    </source>
</evidence>
<dbReference type="GO" id="GO:0051046">
    <property type="term" value="P:regulation of secretion"/>
    <property type="evidence" value="ECO:0007669"/>
    <property type="project" value="TreeGrafter"/>
</dbReference>
<dbReference type="PRINTS" id="PR00700">
    <property type="entry name" value="PRTYPHPHTASE"/>
</dbReference>
<dbReference type="AlphaFoldDB" id="A0A7R9KEP4"/>
<dbReference type="EMBL" id="CAJPIZ010000636">
    <property type="protein sequence ID" value="CAG2101933.1"/>
    <property type="molecule type" value="Genomic_DNA"/>
</dbReference>
<protein>
    <recommendedName>
        <fullName evidence="12">Receptor-type tyrosine-protein phosphatase N2</fullName>
    </recommendedName>
</protein>
<dbReference type="FunFam" id="3.90.190.10:FF:000017">
    <property type="entry name" value="receptor-type tyrosine-protein phosphatase-like N isoform X2"/>
    <property type="match status" value="1"/>
</dbReference>
<dbReference type="Pfam" id="PF00102">
    <property type="entry name" value="Y_phosphatase"/>
    <property type="match status" value="1"/>
</dbReference>
<evidence type="ECO:0000256" key="2">
    <source>
        <dbReference type="ARBA" id="ARBA00022692"/>
    </source>
</evidence>
<evidence type="ECO:0000259" key="9">
    <source>
        <dbReference type="PROSITE" id="PS50056"/>
    </source>
</evidence>
<sequence>MDISTGHIILSYMEDHLKKKDRLEREWEALCAYEADPCATHAAGLPQNAKKNRYTDVLPYDHSRVILNDLANVSGSDYINANTITDHDPRNPAYIATQGPLPQTAADFWQMVWEQGSVIIVMLTRLMENGVAMCHRYWPEEGSELYHNYEVHLVSEHIWCDDYLVRSFYLKNLKTSETRTVTQFHFLSWPENGVPPNAKAILEFRRKVNKSYRGRSCPIVTHCSDGTGRTGTYSLIDMVLNRMSKGAKEIDIAATLEHIRDQRMGMVKTKAQFEYVLTAVAEEVQAILKALAQN</sequence>
<dbReference type="GO" id="GO:0045202">
    <property type="term" value="C:synapse"/>
    <property type="evidence" value="ECO:0007669"/>
    <property type="project" value="TreeGrafter"/>
</dbReference>
<evidence type="ECO:0000313" key="10">
    <source>
        <dbReference type="EMBL" id="CAD7621503.1"/>
    </source>
</evidence>
<feature type="domain" description="Tyrosine-protein phosphatase" evidence="8">
    <location>
        <begin position="23"/>
        <end position="283"/>
    </location>
</feature>
<dbReference type="InterPro" id="IPR000242">
    <property type="entry name" value="PTP_cat"/>
</dbReference>
<evidence type="ECO:0000313" key="11">
    <source>
        <dbReference type="Proteomes" id="UP000759131"/>
    </source>
</evidence>
<dbReference type="GO" id="GO:0030141">
    <property type="term" value="C:secretory granule"/>
    <property type="evidence" value="ECO:0007669"/>
    <property type="project" value="InterPro"/>
</dbReference>
<keyword evidence="5" id="KW-0472">Membrane</keyword>
<keyword evidence="4" id="KW-1133">Transmembrane helix</keyword>
<keyword evidence="2" id="KW-0812">Transmembrane</keyword>
<evidence type="ECO:0000256" key="1">
    <source>
        <dbReference type="ARBA" id="ARBA00004358"/>
    </source>
</evidence>
<dbReference type="Proteomes" id="UP000759131">
    <property type="component" value="Unassembled WGS sequence"/>
</dbReference>
<dbReference type="InterPro" id="IPR003595">
    <property type="entry name" value="Tyr_Pase_cat"/>
</dbReference>
<dbReference type="SUPFAM" id="SSF52799">
    <property type="entry name" value="(Phosphotyrosine protein) phosphatases II"/>
    <property type="match status" value="1"/>
</dbReference>
<dbReference type="InterPro" id="IPR000387">
    <property type="entry name" value="Tyr_Pase_dom"/>
</dbReference>
<dbReference type="GO" id="GO:0004725">
    <property type="term" value="F:protein tyrosine phosphatase activity"/>
    <property type="evidence" value="ECO:0007669"/>
    <property type="project" value="InterPro"/>
</dbReference>